<keyword evidence="3" id="KW-1133">Transmembrane helix</keyword>
<feature type="transmembrane region" description="Helical" evidence="3">
    <location>
        <begin position="6"/>
        <end position="29"/>
    </location>
</feature>
<feature type="domain" description="Mce/MlaD" evidence="4">
    <location>
        <begin position="39"/>
        <end position="113"/>
    </location>
</feature>
<dbReference type="PANTHER" id="PTHR36698">
    <property type="entry name" value="BLL5892 PROTEIN"/>
    <property type="match status" value="1"/>
</dbReference>
<evidence type="ECO:0000256" key="2">
    <source>
        <dbReference type="SAM" id="MobiDB-lite"/>
    </source>
</evidence>
<name>A0ABW9XDZ7_9SPHN</name>
<keyword evidence="1" id="KW-0175">Coiled coil</keyword>
<keyword evidence="6" id="KW-1185">Reference proteome</keyword>
<evidence type="ECO:0000259" key="4">
    <source>
        <dbReference type="Pfam" id="PF02470"/>
    </source>
</evidence>
<reference evidence="6" key="1">
    <citation type="submission" date="2020-01" db="EMBL/GenBank/DDBJ databases">
        <title>Sphingomonas sp. strain CSW-10.</title>
        <authorList>
            <person name="Chen W.-M."/>
        </authorList>
    </citation>
    <scope>NUCLEOTIDE SEQUENCE [LARGE SCALE GENOMIC DNA]</scope>
    <source>
        <strain evidence="6">FSY-8</strain>
    </source>
</reference>
<feature type="coiled-coil region" evidence="1">
    <location>
        <begin position="233"/>
        <end position="292"/>
    </location>
</feature>
<keyword evidence="3" id="KW-0472">Membrane</keyword>
<evidence type="ECO:0000256" key="3">
    <source>
        <dbReference type="SAM" id="Phobius"/>
    </source>
</evidence>
<feature type="region of interest" description="Disordered" evidence="2">
    <location>
        <begin position="293"/>
        <end position="312"/>
    </location>
</feature>
<dbReference type="Pfam" id="PF02470">
    <property type="entry name" value="MlaD"/>
    <property type="match status" value="1"/>
</dbReference>
<dbReference type="Proteomes" id="UP000753724">
    <property type="component" value="Unassembled WGS sequence"/>
</dbReference>
<comment type="caution">
    <text evidence="5">The sequence shown here is derived from an EMBL/GenBank/DDBJ whole genome shotgun (WGS) entry which is preliminary data.</text>
</comment>
<dbReference type="PANTHER" id="PTHR36698:SF2">
    <property type="entry name" value="MCE_MLAD DOMAIN-CONTAINING PROTEIN"/>
    <property type="match status" value="1"/>
</dbReference>
<organism evidence="5 6">
    <name type="scientific">Novosphingobium ovatum</name>
    <dbReference type="NCBI Taxonomy" id="1908523"/>
    <lineage>
        <taxon>Bacteria</taxon>
        <taxon>Pseudomonadati</taxon>
        <taxon>Pseudomonadota</taxon>
        <taxon>Alphaproteobacteria</taxon>
        <taxon>Sphingomonadales</taxon>
        <taxon>Sphingomonadaceae</taxon>
        <taxon>Novosphingobium</taxon>
    </lineage>
</organism>
<dbReference type="InterPro" id="IPR003399">
    <property type="entry name" value="Mce/MlaD"/>
</dbReference>
<dbReference type="EMBL" id="JAAAPO010000003">
    <property type="protein sequence ID" value="NBC36774.1"/>
    <property type="molecule type" value="Genomic_DNA"/>
</dbReference>
<sequence>METRANHVWVGAVTLALLVLAAGVFVWVAQLNRGIQKDYDIYFTQSVDGLARGTPVTYAGVPAGQIKEIEISDNDPGLVRVRIAVNERIPVLDGTTASIQGSFTGVSNIQLSGGRKDAKPITALGPDGAPVIPPKRSGLGALLSNAPLLMERLATLTDRLTLMLSDKNQKSIEGILVNTERLTGHLADASPQVKTVLNDLDSTLMQATITLGEFEKVAGRANAMLDSNGNSLASQLQATLKSAQAAADALKQTADDTRPAARQLSANTLPEAEAALRELRATSRALRELTEKIDAQGISGAMGSPPVPTYKP</sequence>
<evidence type="ECO:0000256" key="1">
    <source>
        <dbReference type="SAM" id="Coils"/>
    </source>
</evidence>
<evidence type="ECO:0000313" key="5">
    <source>
        <dbReference type="EMBL" id="NBC36774.1"/>
    </source>
</evidence>
<accession>A0ABW9XDZ7</accession>
<evidence type="ECO:0000313" key="6">
    <source>
        <dbReference type="Proteomes" id="UP000753724"/>
    </source>
</evidence>
<proteinExistence type="predicted"/>
<protein>
    <submittedName>
        <fullName evidence="5">MCE family protein</fullName>
    </submittedName>
</protein>
<gene>
    <name evidence="5" type="ORF">GTZ99_09420</name>
</gene>
<keyword evidence="3" id="KW-0812">Transmembrane</keyword>
<dbReference type="RefSeq" id="WP_161718159.1">
    <property type="nucleotide sequence ID" value="NZ_JAAAPO010000003.1"/>
</dbReference>